<evidence type="ECO:0000256" key="2">
    <source>
        <dbReference type="SAM" id="SignalP"/>
    </source>
</evidence>
<feature type="region of interest" description="Disordered" evidence="1">
    <location>
        <begin position="45"/>
        <end position="99"/>
    </location>
</feature>
<dbReference type="OrthoDB" id="7996516at2"/>
<accession>A0A509EFT9</accession>
<proteinExistence type="predicted"/>
<evidence type="ECO:0000313" key="3">
    <source>
        <dbReference type="EMBL" id="VUD73227.1"/>
    </source>
</evidence>
<name>A0A509EFT9_9HYPH</name>
<keyword evidence="2" id="KW-0732">Signal</keyword>
<reference evidence="3 4" key="1">
    <citation type="submission" date="2019-06" db="EMBL/GenBank/DDBJ databases">
        <authorList>
            <person name="Rodrigo-Torres L."/>
            <person name="Arahal R. D."/>
            <person name="Lucena T."/>
        </authorList>
    </citation>
    <scope>NUCLEOTIDE SEQUENCE [LARGE SCALE GENOMIC DNA]</scope>
    <source>
        <strain evidence="3 4">SB0023/3</strain>
    </source>
</reference>
<evidence type="ECO:0000256" key="1">
    <source>
        <dbReference type="SAM" id="MobiDB-lite"/>
    </source>
</evidence>
<organism evidence="3 4">
    <name type="scientific">Methylobacterium symbioticum</name>
    <dbReference type="NCBI Taxonomy" id="2584084"/>
    <lineage>
        <taxon>Bacteria</taxon>
        <taxon>Pseudomonadati</taxon>
        <taxon>Pseudomonadota</taxon>
        <taxon>Alphaproteobacteria</taxon>
        <taxon>Hyphomicrobiales</taxon>
        <taxon>Methylobacteriaceae</taxon>
        <taxon>Methylobacterium</taxon>
    </lineage>
</organism>
<feature type="signal peptide" evidence="2">
    <location>
        <begin position="1"/>
        <end position="22"/>
    </location>
</feature>
<feature type="compositionally biased region" description="Low complexity" evidence="1">
    <location>
        <begin position="69"/>
        <end position="93"/>
    </location>
</feature>
<keyword evidence="4" id="KW-1185">Reference proteome</keyword>
<dbReference type="AlphaFoldDB" id="A0A509EFT9"/>
<protein>
    <submittedName>
        <fullName evidence="3">Uncharacterized protein</fullName>
    </submittedName>
</protein>
<dbReference type="RefSeq" id="WP_142584489.1">
    <property type="nucleotide sequence ID" value="NZ_CABFPH010000063.1"/>
</dbReference>
<dbReference type="PROSITE" id="PS51257">
    <property type="entry name" value="PROKAR_LIPOPROTEIN"/>
    <property type="match status" value="1"/>
</dbReference>
<dbReference type="EMBL" id="CABFPH010000063">
    <property type="protein sequence ID" value="VUD73227.1"/>
    <property type="molecule type" value="Genomic_DNA"/>
</dbReference>
<evidence type="ECO:0000313" key="4">
    <source>
        <dbReference type="Proteomes" id="UP000410984"/>
    </source>
</evidence>
<feature type="compositionally biased region" description="Basic and acidic residues" evidence="1">
    <location>
        <begin position="53"/>
        <end position="66"/>
    </location>
</feature>
<gene>
    <name evidence="3" type="ORF">MET9862_03842</name>
</gene>
<dbReference type="Proteomes" id="UP000410984">
    <property type="component" value="Unassembled WGS sequence"/>
</dbReference>
<feature type="chain" id="PRO_5021198057" evidence="2">
    <location>
        <begin position="23"/>
        <end position="137"/>
    </location>
</feature>
<sequence>MKPAVCLAAGSFCFLAVGPVVAAGCVDDVTALDNHIKDMAKTAISTSTASKEAAGRREAMAEEAKKRGVPPAALPGGPEPGTSEATAVEQAAQAGGGGTGVMEAKAALNHARELANKGDDAGCVGALAEAKRALDKP</sequence>